<dbReference type="PANTHER" id="PTHR34355:SF1">
    <property type="entry name" value="JOSEPHIN-LIKE PROTEIN"/>
    <property type="match status" value="1"/>
</dbReference>
<accession>A0A438E9X9</accession>
<evidence type="ECO:0000313" key="2">
    <source>
        <dbReference type="Proteomes" id="UP000288805"/>
    </source>
</evidence>
<organism evidence="1 2">
    <name type="scientific">Vitis vinifera</name>
    <name type="common">Grape</name>
    <dbReference type="NCBI Taxonomy" id="29760"/>
    <lineage>
        <taxon>Eukaryota</taxon>
        <taxon>Viridiplantae</taxon>
        <taxon>Streptophyta</taxon>
        <taxon>Embryophyta</taxon>
        <taxon>Tracheophyta</taxon>
        <taxon>Spermatophyta</taxon>
        <taxon>Magnoliopsida</taxon>
        <taxon>eudicotyledons</taxon>
        <taxon>Gunneridae</taxon>
        <taxon>Pentapetalae</taxon>
        <taxon>rosids</taxon>
        <taxon>Vitales</taxon>
        <taxon>Vitaceae</taxon>
        <taxon>Viteae</taxon>
        <taxon>Vitis</taxon>
    </lineage>
</organism>
<dbReference type="PANTHER" id="PTHR34355">
    <property type="entry name" value="JOSEPHIN-LIKE PROTEIN"/>
    <property type="match status" value="1"/>
</dbReference>
<proteinExistence type="predicted"/>
<sequence>MSKRASKRVSFSPDVNDKPTMLLKHGGCSRASGHRRRVAVIWSFRLPRSSSFSPARFLRRLGDRVVRALRFMSMRRRSSRRVSSSSLTRSRSLVDPIDSHRAEAIEDCIEFLNSSACFQRSNSVSGSSC</sequence>
<dbReference type="OrthoDB" id="727341at2759"/>
<dbReference type="KEGG" id="vvi:100254499"/>
<dbReference type="EMBL" id="QGNW01001350">
    <property type="protein sequence ID" value="RVW44555.1"/>
    <property type="molecule type" value="Genomic_DNA"/>
</dbReference>
<evidence type="ECO:0000313" key="1">
    <source>
        <dbReference type="EMBL" id="RVW44555.1"/>
    </source>
</evidence>
<name>A0A438E9X9_VITVI</name>
<comment type="caution">
    <text evidence="1">The sequence shown here is derived from an EMBL/GenBank/DDBJ whole genome shotgun (WGS) entry which is preliminary data.</text>
</comment>
<evidence type="ECO:0008006" key="3">
    <source>
        <dbReference type="Google" id="ProtNLM"/>
    </source>
</evidence>
<protein>
    <recommendedName>
        <fullName evidence="3">Josephin-like protein</fullName>
    </recommendedName>
</protein>
<gene>
    <name evidence="1" type="ORF">CK203_083054</name>
</gene>
<dbReference type="AlphaFoldDB" id="A0A438E9X9"/>
<dbReference type="Proteomes" id="UP000288805">
    <property type="component" value="Unassembled WGS sequence"/>
</dbReference>
<reference evidence="1 2" key="1">
    <citation type="journal article" date="2018" name="PLoS Genet.">
        <title>Population sequencing reveals clonal diversity and ancestral inbreeding in the grapevine cultivar Chardonnay.</title>
        <authorList>
            <person name="Roach M.J."/>
            <person name="Johnson D.L."/>
            <person name="Bohlmann J."/>
            <person name="van Vuuren H.J."/>
            <person name="Jones S.J."/>
            <person name="Pretorius I.S."/>
            <person name="Schmidt S.A."/>
            <person name="Borneman A.R."/>
        </authorList>
    </citation>
    <scope>NUCLEOTIDE SEQUENCE [LARGE SCALE GENOMIC DNA]</scope>
    <source>
        <strain evidence="2">cv. Chardonnay</strain>
        <tissue evidence="1">Leaf</tissue>
    </source>
</reference>